<evidence type="ECO:0000313" key="3">
    <source>
        <dbReference type="Proteomes" id="UP000053411"/>
    </source>
</evidence>
<dbReference type="GeneID" id="27712773"/>
<feature type="region of interest" description="Disordered" evidence="1">
    <location>
        <begin position="18"/>
        <end position="39"/>
    </location>
</feature>
<dbReference type="AlphaFoldDB" id="A0A0D2K366"/>
<name>A0A0D2K366_9EURO</name>
<proteinExistence type="predicted"/>
<gene>
    <name evidence="2" type="ORF">Z520_07027</name>
</gene>
<sequence>MLTLLKLASSRLEISTFQHTTKSVPPSQPSSHLTQQSHETTLDATKKLMHGFTEEEAATAAGSVEDESERP</sequence>
<dbReference type="EMBL" id="KN848074">
    <property type="protein sequence ID" value="KIX97574.1"/>
    <property type="molecule type" value="Genomic_DNA"/>
</dbReference>
<organism evidence="2 3">
    <name type="scientific">Fonsecaea multimorphosa CBS 102226</name>
    <dbReference type="NCBI Taxonomy" id="1442371"/>
    <lineage>
        <taxon>Eukaryota</taxon>
        <taxon>Fungi</taxon>
        <taxon>Dikarya</taxon>
        <taxon>Ascomycota</taxon>
        <taxon>Pezizomycotina</taxon>
        <taxon>Eurotiomycetes</taxon>
        <taxon>Chaetothyriomycetidae</taxon>
        <taxon>Chaetothyriales</taxon>
        <taxon>Herpotrichiellaceae</taxon>
        <taxon>Fonsecaea</taxon>
    </lineage>
</organism>
<reference evidence="2 3" key="1">
    <citation type="submission" date="2015-01" db="EMBL/GenBank/DDBJ databases">
        <title>The Genome Sequence of Fonsecaea multimorphosa CBS 102226.</title>
        <authorList>
            <consortium name="The Broad Institute Genomics Platform"/>
            <person name="Cuomo C."/>
            <person name="de Hoog S."/>
            <person name="Gorbushina A."/>
            <person name="Stielow B."/>
            <person name="Teixiera M."/>
            <person name="Abouelleil A."/>
            <person name="Chapman S.B."/>
            <person name="Priest M."/>
            <person name="Young S.K."/>
            <person name="Wortman J."/>
            <person name="Nusbaum C."/>
            <person name="Birren B."/>
        </authorList>
    </citation>
    <scope>NUCLEOTIDE SEQUENCE [LARGE SCALE GENOMIC DNA]</scope>
    <source>
        <strain evidence="2 3">CBS 102226</strain>
    </source>
</reference>
<dbReference type="RefSeq" id="XP_016631697.1">
    <property type="nucleotide sequence ID" value="XM_016777526.1"/>
</dbReference>
<dbReference type="Proteomes" id="UP000053411">
    <property type="component" value="Unassembled WGS sequence"/>
</dbReference>
<keyword evidence="3" id="KW-1185">Reference proteome</keyword>
<dbReference type="VEuPathDB" id="FungiDB:Z520_07027"/>
<accession>A0A0D2K366</accession>
<evidence type="ECO:0000313" key="2">
    <source>
        <dbReference type="EMBL" id="KIX97574.1"/>
    </source>
</evidence>
<protein>
    <submittedName>
        <fullName evidence="2">Uncharacterized protein</fullName>
    </submittedName>
</protein>
<evidence type="ECO:0000256" key="1">
    <source>
        <dbReference type="SAM" id="MobiDB-lite"/>
    </source>
</evidence>